<dbReference type="GO" id="GO:0016787">
    <property type="term" value="F:hydrolase activity"/>
    <property type="evidence" value="ECO:0007669"/>
    <property type="project" value="UniProtKB-KW"/>
</dbReference>
<sequence>MSPRKKEPKIVAELGRPETPEETAARKAENSRLYKSRKTINNLVYSMLVTLALVLVIYFLVPRPDGDPQWNIDYVAQSEVAAQTLNRDLLVPAMPEDWRANAAELRNANNGKVTSWYIGFITPNDQFIAFNEAFEADATWVSQTLNEYPPTGEMTIDGQVWTVYDNREMSDPGNVEYAMVTTSGDATIVLFGTADPVEFEQLATSITADLRSAQ</sequence>
<protein>
    <submittedName>
        <fullName evidence="3">Phosphonoacetaldehyde hydrolase</fullName>
    </submittedName>
</protein>
<dbReference type="KEGG" id="amin:AUMI_19320"/>
<feature type="region of interest" description="Disordered" evidence="1">
    <location>
        <begin position="1"/>
        <end position="29"/>
    </location>
</feature>
<keyword evidence="2" id="KW-1133">Transmembrane helix</keyword>
<evidence type="ECO:0000313" key="3">
    <source>
        <dbReference type="EMBL" id="BAU99474.1"/>
    </source>
</evidence>
<organism evidence="3 4">
    <name type="scientific">Aurantimicrobium minutum</name>
    <dbReference type="NCBI Taxonomy" id="708131"/>
    <lineage>
        <taxon>Bacteria</taxon>
        <taxon>Bacillati</taxon>
        <taxon>Actinomycetota</taxon>
        <taxon>Actinomycetes</taxon>
        <taxon>Micrococcales</taxon>
        <taxon>Microbacteriaceae</taxon>
        <taxon>Aurantimicrobium</taxon>
    </lineage>
</organism>
<keyword evidence="2" id="KW-0812">Transmembrane</keyword>
<proteinExistence type="predicted"/>
<name>A0A173LX97_9MICO</name>
<keyword evidence="2" id="KW-0472">Membrane</keyword>
<dbReference type="OrthoDB" id="4801970at2"/>
<dbReference type="InterPro" id="IPR025339">
    <property type="entry name" value="DUF4245"/>
</dbReference>
<keyword evidence="3" id="KW-0378">Hydrolase</keyword>
<dbReference type="AlphaFoldDB" id="A0A173LX97"/>
<evidence type="ECO:0000256" key="1">
    <source>
        <dbReference type="SAM" id="MobiDB-lite"/>
    </source>
</evidence>
<dbReference type="Proteomes" id="UP000243847">
    <property type="component" value="Chromosome sequence1"/>
</dbReference>
<dbReference type="Pfam" id="PF14030">
    <property type="entry name" value="DUF4245"/>
    <property type="match status" value="1"/>
</dbReference>
<dbReference type="EMBL" id="AP017457">
    <property type="protein sequence ID" value="BAU99474.1"/>
    <property type="molecule type" value="Genomic_DNA"/>
</dbReference>
<gene>
    <name evidence="3" type="ORF">AUMI_19320</name>
</gene>
<reference evidence="3 4" key="1">
    <citation type="journal article" date="2016" name="Genome Announc.">
        <title>Complete Genome Sequence of Aurantimicrobium minutum Type Strain KNCT, a Planktonic Ultramicrobacterium Isolated from River Water.</title>
        <authorList>
            <person name="Nakai R."/>
            <person name="Fujisawa T."/>
            <person name="Nakamura Y."/>
            <person name="Nishide H."/>
            <person name="Uchiyama I."/>
            <person name="Baba T."/>
            <person name="Toyoda A."/>
            <person name="Fujiyama A."/>
            <person name="Naganuma T."/>
            <person name="Niki H."/>
        </authorList>
    </citation>
    <scope>NUCLEOTIDE SEQUENCE [LARGE SCALE GENOMIC DNA]</scope>
    <source>
        <strain evidence="3 4">KNC</strain>
    </source>
</reference>
<dbReference type="RefSeq" id="WP_096381918.1">
    <property type="nucleotide sequence ID" value="NZ_AP017457.1"/>
</dbReference>
<dbReference type="GeneID" id="80452126"/>
<evidence type="ECO:0000313" key="4">
    <source>
        <dbReference type="Proteomes" id="UP000243847"/>
    </source>
</evidence>
<feature type="transmembrane region" description="Helical" evidence="2">
    <location>
        <begin position="42"/>
        <end position="61"/>
    </location>
</feature>
<accession>A0A173LX97</accession>
<evidence type="ECO:0000256" key="2">
    <source>
        <dbReference type="SAM" id="Phobius"/>
    </source>
</evidence>